<evidence type="ECO:0000256" key="1">
    <source>
        <dbReference type="SAM" id="Phobius"/>
    </source>
</evidence>
<accession>A0ABV0LRD9</accession>
<evidence type="ECO:0000313" key="2">
    <source>
        <dbReference type="EMBL" id="MEQ0564851.1"/>
    </source>
</evidence>
<keyword evidence="1" id="KW-0472">Membrane</keyword>
<reference evidence="2 3" key="1">
    <citation type="submission" date="2024-05" db="EMBL/GenBank/DDBJ databases">
        <authorList>
            <person name="Zhao H."/>
            <person name="Xu Y."/>
            <person name="Lin S."/>
            <person name="Spain J.C."/>
            <person name="Zhou N.-Y."/>
        </authorList>
    </citation>
    <scope>NUCLEOTIDE SEQUENCE [LARGE SCALE GENOMIC DNA]</scope>
    <source>
        <strain evidence="2 3">NEAU-NG30</strain>
    </source>
</reference>
<dbReference type="PANTHER" id="PTHR34980:SF2">
    <property type="entry name" value="INNER MEMBRANE PROTEIN YHAH-RELATED"/>
    <property type="match status" value="1"/>
</dbReference>
<keyword evidence="1" id="KW-0812">Transmembrane</keyword>
<organism evidence="2 3">
    <name type="scientific">Amycolatopsis melonis</name>
    <dbReference type="NCBI Taxonomy" id="3156488"/>
    <lineage>
        <taxon>Bacteria</taxon>
        <taxon>Bacillati</taxon>
        <taxon>Actinomycetota</taxon>
        <taxon>Actinomycetes</taxon>
        <taxon>Pseudonocardiales</taxon>
        <taxon>Pseudonocardiaceae</taxon>
        <taxon>Amycolatopsis</taxon>
    </lineage>
</organism>
<evidence type="ECO:0000313" key="3">
    <source>
        <dbReference type="Proteomes" id="UP001440984"/>
    </source>
</evidence>
<dbReference type="Pfam" id="PF05656">
    <property type="entry name" value="DUF805"/>
    <property type="match status" value="1"/>
</dbReference>
<gene>
    <name evidence="2" type="ORF">ABJI51_37725</name>
</gene>
<comment type="caution">
    <text evidence="2">The sequence shown here is derived from an EMBL/GenBank/DDBJ whole genome shotgun (WGS) entry which is preliminary data.</text>
</comment>
<proteinExistence type="predicted"/>
<protein>
    <submittedName>
        <fullName evidence="2">DUF805 domain-containing protein</fullName>
    </submittedName>
</protein>
<dbReference type="PANTHER" id="PTHR34980">
    <property type="entry name" value="INNER MEMBRANE PROTEIN-RELATED-RELATED"/>
    <property type="match status" value="1"/>
</dbReference>
<dbReference type="Proteomes" id="UP001440984">
    <property type="component" value="Unassembled WGS sequence"/>
</dbReference>
<keyword evidence="3" id="KW-1185">Reference proteome</keyword>
<sequence length="117" mass="12621">MKTIGKGLRWCVSFRGRATRKEFWLLFLAVAAVSVPAVETDFTPLMVLYLLMLVPMVAVGVRRLHDLGRRGGWLWLAISALGLIALLIMLSDRGQPHANRFGPPPGAGDLAGTPAAG</sequence>
<dbReference type="RefSeq" id="WP_348955940.1">
    <property type="nucleotide sequence ID" value="NZ_JBDZYD010000017.1"/>
</dbReference>
<dbReference type="EMBL" id="JBDZYD010000017">
    <property type="protein sequence ID" value="MEQ0564851.1"/>
    <property type="molecule type" value="Genomic_DNA"/>
</dbReference>
<dbReference type="InterPro" id="IPR008523">
    <property type="entry name" value="DUF805"/>
</dbReference>
<keyword evidence="1" id="KW-1133">Transmembrane helix</keyword>
<name>A0ABV0LRD9_9PSEU</name>
<feature type="transmembrane region" description="Helical" evidence="1">
    <location>
        <begin position="72"/>
        <end position="90"/>
    </location>
</feature>
<feature type="transmembrane region" description="Helical" evidence="1">
    <location>
        <begin position="47"/>
        <end position="65"/>
    </location>
</feature>